<dbReference type="Pfam" id="PF10406">
    <property type="entry name" value="TAF8_C"/>
    <property type="match status" value="1"/>
</dbReference>
<feature type="non-terminal residue" evidence="8">
    <location>
        <position position="1"/>
    </location>
</feature>
<feature type="domain" description="Bromodomain associated" evidence="7">
    <location>
        <begin position="2"/>
        <end position="78"/>
    </location>
</feature>
<comment type="caution">
    <text evidence="8">The sequence shown here is derived from an EMBL/GenBank/DDBJ whole genome shotgun (WGS) entry which is preliminary data.</text>
</comment>
<dbReference type="Pfam" id="PF07524">
    <property type="entry name" value="Bromo_TP"/>
    <property type="match status" value="1"/>
</dbReference>
<dbReference type="InterPro" id="IPR009072">
    <property type="entry name" value="Histone-fold"/>
</dbReference>
<dbReference type="Proteomes" id="UP000825002">
    <property type="component" value="Unassembled WGS sequence"/>
</dbReference>
<comment type="subcellular location">
    <subcellularLocation>
        <location evidence="1">Nucleus</location>
    </subcellularLocation>
</comment>
<evidence type="ECO:0000256" key="4">
    <source>
        <dbReference type="ARBA" id="ARBA00023015"/>
    </source>
</evidence>
<dbReference type="CDD" id="cd08049">
    <property type="entry name" value="TAF8"/>
    <property type="match status" value="1"/>
</dbReference>
<dbReference type="PANTHER" id="PTHR46469">
    <property type="entry name" value="TRANSCRIPTION INITIATION FACTOR TFIID SUBUNIT 8"/>
    <property type="match status" value="1"/>
</dbReference>
<keyword evidence="5" id="KW-0804">Transcription</keyword>
<reference evidence="8 9" key="1">
    <citation type="submission" date="2020-10" db="EMBL/GenBank/DDBJ databases">
        <authorList>
            <person name="Klimov P.B."/>
            <person name="Dyachkov S.M."/>
            <person name="Chetverikov P.E."/>
        </authorList>
    </citation>
    <scope>NUCLEOTIDE SEQUENCE [LARGE SCALE GENOMIC DNA]</scope>
    <source>
        <strain evidence="8">BMOC 18-1129-001#AD2665</strain>
        <tissue evidence="8">Entire mites</tissue>
    </source>
</reference>
<evidence type="ECO:0000256" key="5">
    <source>
        <dbReference type="ARBA" id="ARBA00023163"/>
    </source>
</evidence>
<dbReference type="SMART" id="SM00576">
    <property type="entry name" value="BTP"/>
    <property type="match status" value="1"/>
</dbReference>
<sequence>MSAARRRVLSLSVCSMISDAGLDAADESVIDMLTTIMQSLICEIGRSGQAHAELNSRTEVLVNDVCQALMEMGLNSDSLPEFAEKMSKMHPIPAPGREPSNNQPKILQAGAKRPLHPYIPDYFPPFPDPHSYIRTPTHKQPATEYEAIREKSANQKRDVERALTRFMAKTCESNDNHSLFGNNPAMNKYFPLIAVKKSPTPYLDAIMPRDQIFETDDITE</sequence>
<evidence type="ECO:0000259" key="7">
    <source>
        <dbReference type="SMART" id="SM00576"/>
    </source>
</evidence>
<dbReference type="InterPro" id="IPR019473">
    <property type="entry name" value="TFIID_su8_C"/>
</dbReference>
<proteinExistence type="inferred from homology"/>
<gene>
    <name evidence="8" type="primary">TAF8</name>
    <name evidence="8" type="ORF">GZH46_00646</name>
</gene>
<evidence type="ECO:0000256" key="6">
    <source>
        <dbReference type="ARBA" id="ARBA00023242"/>
    </source>
</evidence>
<evidence type="ECO:0000313" key="8">
    <source>
        <dbReference type="EMBL" id="KAG9510797.1"/>
    </source>
</evidence>
<evidence type="ECO:0000256" key="2">
    <source>
        <dbReference type="ARBA" id="ARBA00008767"/>
    </source>
</evidence>
<name>A0ABQ7SBP0_9ACAR</name>
<dbReference type="InterPro" id="IPR006565">
    <property type="entry name" value="BTP"/>
</dbReference>
<protein>
    <recommendedName>
        <fullName evidence="3">Transcription initiation factor TFIID subunit 8</fullName>
    </recommendedName>
</protein>
<organism evidence="8 9">
    <name type="scientific">Fragariocoptes setiger</name>
    <dbReference type="NCBI Taxonomy" id="1670756"/>
    <lineage>
        <taxon>Eukaryota</taxon>
        <taxon>Metazoa</taxon>
        <taxon>Ecdysozoa</taxon>
        <taxon>Arthropoda</taxon>
        <taxon>Chelicerata</taxon>
        <taxon>Arachnida</taxon>
        <taxon>Acari</taxon>
        <taxon>Acariformes</taxon>
        <taxon>Trombidiformes</taxon>
        <taxon>Prostigmata</taxon>
        <taxon>Eupodina</taxon>
        <taxon>Eriophyoidea</taxon>
        <taxon>Phytoptidae</taxon>
        <taxon>Fragariocoptes</taxon>
    </lineage>
</organism>
<keyword evidence="4" id="KW-0805">Transcription regulation</keyword>
<dbReference type="PANTHER" id="PTHR46469:SF1">
    <property type="entry name" value="TRANSCRIPTION INITIATION FACTOR TFIID SUBUNIT 8"/>
    <property type="match status" value="1"/>
</dbReference>
<dbReference type="InterPro" id="IPR037818">
    <property type="entry name" value="TAF8"/>
</dbReference>
<evidence type="ECO:0000256" key="1">
    <source>
        <dbReference type="ARBA" id="ARBA00004123"/>
    </source>
</evidence>
<evidence type="ECO:0000313" key="9">
    <source>
        <dbReference type="Proteomes" id="UP000825002"/>
    </source>
</evidence>
<keyword evidence="9" id="KW-1185">Reference proteome</keyword>
<keyword evidence="6" id="KW-0539">Nucleus</keyword>
<accession>A0ABQ7SBP0</accession>
<dbReference type="EMBL" id="JAIFTH010000074">
    <property type="protein sequence ID" value="KAG9510797.1"/>
    <property type="molecule type" value="Genomic_DNA"/>
</dbReference>
<dbReference type="Gene3D" id="1.10.20.10">
    <property type="entry name" value="Histone, subunit A"/>
    <property type="match status" value="1"/>
</dbReference>
<comment type="similarity">
    <text evidence="2">Belongs to the TAF8 family.</text>
</comment>
<dbReference type="CDD" id="cd22918">
    <property type="entry name" value="HFD_TAF8"/>
    <property type="match status" value="1"/>
</dbReference>
<evidence type="ECO:0000256" key="3">
    <source>
        <dbReference type="ARBA" id="ARBA00017307"/>
    </source>
</evidence>